<protein>
    <submittedName>
        <fullName evidence="3">VWA domain-containing protein</fullName>
    </submittedName>
</protein>
<evidence type="ECO:0000313" key="4">
    <source>
        <dbReference type="Proteomes" id="UP001310248"/>
    </source>
</evidence>
<dbReference type="RefSeq" id="WP_329774317.1">
    <property type="nucleotide sequence ID" value="NZ_JAYDYW010000004.1"/>
</dbReference>
<dbReference type="PROSITE" id="PS50234">
    <property type="entry name" value="VWFA"/>
    <property type="match status" value="1"/>
</dbReference>
<dbReference type="InterPro" id="IPR002035">
    <property type="entry name" value="VWF_A"/>
</dbReference>
<evidence type="ECO:0000259" key="2">
    <source>
        <dbReference type="PROSITE" id="PS50234"/>
    </source>
</evidence>
<reference evidence="3 4" key="2">
    <citation type="submission" date="2023-12" db="EMBL/GenBank/DDBJ databases">
        <authorList>
            <consortium name="Cladostephus spongiosus"/>
            <person name="Lorente B."/>
            <person name="Cabral C."/>
            <person name="Frias J."/>
            <person name="Faria J."/>
            <person name="Toubarro D."/>
        </authorList>
    </citation>
    <scope>NUCLEOTIDE SEQUENCE [LARGE SCALE GENOMIC DNA]</scope>
    <source>
        <strain evidence="3 4">ZMCS4</strain>
    </source>
</reference>
<feature type="domain" description="VWFA" evidence="2">
    <location>
        <begin position="89"/>
        <end position="283"/>
    </location>
</feature>
<keyword evidence="1" id="KW-0812">Transmembrane</keyword>
<comment type="caution">
    <text evidence="3">The sequence shown here is derived from an EMBL/GenBank/DDBJ whole genome shotgun (WGS) entry which is preliminary data.</text>
</comment>
<dbReference type="PANTHER" id="PTHR22550">
    <property type="entry name" value="SPORE GERMINATION PROTEIN"/>
    <property type="match status" value="1"/>
</dbReference>
<reference evidence="4" key="1">
    <citation type="submission" date="2023-07" db="EMBL/GenBank/DDBJ databases">
        <title>Draft genome sequence of Agarivorans aestuarii strain ZMCS4, a CAZymes producing bacteria isolated from the marine brown algae Clodostephus spongiosus.</title>
        <authorList>
            <person name="Lorente B."/>
            <person name="Cabral C."/>
            <person name="Frias J."/>
            <person name="Faria J."/>
            <person name="Toubarro D."/>
        </authorList>
    </citation>
    <scope>NUCLEOTIDE SEQUENCE [LARGE SCALE GENOMIC DNA]</scope>
    <source>
        <strain evidence="4">ZMCS4</strain>
    </source>
</reference>
<evidence type="ECO:0000313" key="3">
    <source>
        <dbReference type="EMBL" id="MEE1672922.1"/>
    </source>
</evidence>
<dbReference type="InterPro" id="IPR050768">
    <property type="entry name" value="UPF0353/GerABKA_families"/>
</dbReference>
<dbReference type="Proteomes" id="UP001310248">
    <property type="component" value="Unassembled WGS sequence"/>
</dbReference>
<dbReference type="SMART" id="SM00327">
    <property type="entry name" value="VWA"/>
    <property type="match status" value="1"/>
</dbReference>
<keyword evidence="4" id="KW-1185">Reference proteome</keyword>
<keyword evidence="1" id="KW-0472">Membrane</keyword>
<proteinExistence type="predicted"/>
<dbReference type="PANTHER" id="PTHR22550:SF18">
    <property type="entry name" value="VWFA DOMAIN-CONTAINING PROTEIN"/>
    <property type="match status" value="1"/>
</dbReference>
<name>A0ABU7G0H7_9ALTE</name>
<sequence length="334" mass="37651">MFEFVWPYVFLLLPVLWLVERFSQVKQQQSEVLVNNSLPFTQAQAALEQTNSPLKIGFKWLVWCLCIIALARPVWLDDEVQGLNEQGRDLLLSVDMSGSMQIKDMQLDGEAVDRLTALKFLLSEFIEQRRGDRLGMILFADHAYLSSPLSFDLDSLLIQVNELVHGLVGDRTAIGEGIGLGIKQLMNHPAEQRILILLTDGQNTSGSVDPMQAAEMAAKNQVVIYTIGVGADELYQQTLFGSRKINPSQDLDEGALIRIAEMTGGQYYRARSTEELSQIYQEINALNPISEAQQFYRPQYELYYWPLALACLLLMASLASPLLMRRFNREAGDV</sequence>
<dbReference type="Gene3D" id="3.40.50.410">
    <property type="entry name" value="von Willebrand factor, type A domain"/>
    <property type="match status" value="1"/>
</dbReference>
<dbReference type="EMBL" id="JAYDYW010000004">
    <property type="protein sequence ID" value="MEE1672922.1"/>
    <property type="molecule type" value="Genomic_DNA"/>
</dbReference>
<dbReference type="SUPFAM" id="SSF53300">
    <property type="entry name" value="vWA-like"/>
    <property type="match status" value="1"/>
</dbReference>
<evidence type="ECO:0000256" key="1">
    <source>
        <dbReference type="SAM" id="Phobius"/>
    </source>
</evidence>
<gene>
    <name evidence="3" type="ORF">SNR37_002333</name>
</gene>
<feature type="transmembrane region" description="Helical" evidence="1">
    <location>
        <begin position="303"/>
        <end position="324"/>
    </location>
</feature>
<keyword evidence="1" id="KW-1133">Transmembrane helix</keyword>
<dbReference type="Pfam" id="PF00092">
    <property type="entry name" value="VWA"/>
    <property type="match status" value="1"/>
</dbReference>
<organism evidence="3 4">
    <name type="scientific">Agarivorans aestuarii</name>
    <dbReference type="NCBI Taxonomy" id="1563703"/>
    <lineage>
        <taxon>Bacteria</taxon>
        <taxon>Pseudomonadati</taxon>
        <taxon>Pseudomonadota</taxon>
        <taxon>Gammaproteobacteria</taxon>
        <taxon>Alteromonadales</taxon>
        <taxon>Alteromonadaceae</taxon>
        <taxon>Agarivorans</taxon>
    </lineage>
</organism>
<dbReference type="InterPro" id="IPR036465">
    <property type="entry name" value="vWFA_dom_sf"/>
</dbReference>
<accession>A0ABU7G0H7</accession>